<gene>
    <name evidence="4" type="primary">CUPA3</name>
    <name evidence="4" type="ORF">Anas_09108</name>
</gene>
<dbReference type="AlphaFoldDB" id="A0A5N5SVI8"/>
<dbReference type="GO" id="GO:0008010">
    <property type="term" value="F:structural constituent of chitin-based larval cuticle"/>
    <property type="evidence" value="ECO:0007669"/>
    <property type="project" value="TreeGrafter"/>
</dbReference>
<feature type="non-terminal residue" evidence="4">
    <location>
        <position position="137"/>
    </location>
</feature>
<evidence type="ECO:0000313" key="5">
    <source>
        <dbReference type="Proteomes" id="UP000326759"/>
    </source>
</evidence>
<accession>A0A5N5SVI8</accession>
<dbReference type="InterPro" id="IPR031311">
    <property type="entry name" value="CHIT_BIND_RR_consensus"/>
</dbReference>
<organism evidence="4 5">
    <name type="scientific">Armadillidium nasatum</name>
    <dbReference type="NCBI Taxonomy" id="96803"/>
    <lineage>
        <taxon>Eukaryota</taxon>
        <taxon>Metazoa</taxon>
        <taxon>Ecdysozoa</taxon>
        <taxon>Arthropoda</taxon>
        <taxon>Crustacea</taxon>
        <taxon>Multicrustacea</taxon>
        <taxon>Malacostraca</taxon>
        <taxon>Eumalacostraca</taxon>
        <taxon>Peracarida</taxon>
        <taxon>Isopoda</taxon>
        <taxon>Oniscidea</taxon>
        <taxon>Crinocheta</taxon>
        <taxon>Armadillidiidae</taxon>
        <taxon>Armadillidium</taxon>
    </lineage>
</organism>
<dbReference type="PRINTS" id="PR00947">
    <property type="entry name" value="CUTICLE"/>
</dbReference>
<reference evidence="4 5" key="1">
    <citation type="journal article" date="2019" name="PLoS Biol.">
        <title>Sex chromosomes control vertical transmission of feminizing Wolbachia symbionts in an isopod.</title>
        <authorList>
            <person name="Becking T."/>
            <person name="Chebbi M.A."/>
            <person name="Giraud I."/>
            <person name="Moumen B."/>
            <person name="Laverre T."/>
            <person name="Caubet Y."/>
            <person name="Peccoud J."/>
            <person name="Gilbert C."/>
            <person name="Cordaux R."/>
        </authorList>
    </citation>
    <scope>NUCLEOTIDE SEQUENCE [LARGE SCALE GENOMIC DNA]</scope>
    <source>
        <strain evidence="4">ANa2</strain>
        <tissue evidence="4">Whole body excluding digestive tract and cuticle</tissue>
    </source>
</reference>
<dbReference type="InterPro" id="IPR050468">
    <property type="entry name" value="Cuticle_Struct_Prot"/>
</dbReference>
<evidence type="ECO:0000313" key="4">
    <source>
        <dbReference type="EMBL" id="KAB7498017.1"/>
    </source>
</evidence>
<feature type="chain" id="PRO_5024284387" evidence="3">
    <location>
        <begin position="16"/>
        <end position="137"/>
    </location>
</feature>
<dbReference type="GO" id="GO:0062129">
    <property type="term" value="C:chitin-based extracellular matrix"/>
    <property type="evidence" value="ECO:0007669"/>
    <property type="project" value="TreeGrafter"/>
</dbReference>
<dbReference type="InterPro" id="IPR000618">
    <property type="entry name" value="Insect_cuticle"/>
</dbReference>
<evidence type="ECO:0000256" key="2">
    <source>
        <dbReference type="PROSITE-ProRule" id="PRU00497"/>
    </source>
</evidence>
<sequence>MKFLIALFLVGVSFGAPQQNFRELERREPIRILRSEVSPIEGANFRYNYETENGIQVEKQGTEGSQGQSNMAGYYIFTFDDGTRAEVRYVADENGYRAESPLIPTPHPLPAHALEQIRIAEEQRARGIRWDEQGFQI</sequence>
<dbReference type="PROSITE" id="PS51155">
    <property type="entry name" value="CHIT_BIND_RR_2"/>
    <property type="match status" value="1"/>
</dbReference>
<dbReference type="Pfam" id="PF00379">
    <property type="entry name" value="Chitin_bind_4"/>
    <property type="match status" value="1"/>
</dbReference>
<dbReference type="Proteomes" id="UP000326759">
    <property type="component" value="Unassembled WGS sequence"/>
</dbReference>
<proteinExistence type="predicted"/>
<protein>
    <submittedName>
        <fullName evidence="4">Cuticle protein</fullName>
    </submittedName>
</protein>
<keyword evidence="1 2" id="KW-0193">Cuticle</keyword>
<dbReference type="PROSITE" id="PS00233">
    <property type="entry name" value="CHIT_BIND_RR_1"/>
    <property type="match status" value="1"/>
</dbReference>
<dbReference type="PANTHER" id="PTHR10380">
    <property type="entry name" value="CUTICLE PROTEIN"/>
    <property type="match status" value="1"/>
</dbReference>
<comment type="caution">
    <text evidence="4">The sequence shown here is derived from an EMBL/GenBank/DDBJ whole genome shotgun (WGS) entry which is preliminary data.</text>
</comment>
<feature type="signal peptide" evidence="3">
    <location>
        <begin position="1"/>
        <end position="15"/>
    </location>
</feature>
<evidence type="ECO:0000256" key="3">
    <source>
        <dbReference type="SAM" id="SignalP"/>
    </source>
</evidence>
<evidence type="ECO:0000256" key="1">
    <source>
        <dbReference type="ARBA" id="ARBA00022460"/>
    </source>
</evidence>
<dbReference type="PANTHER" id="PTHR10380:SF173">
    <property type="entry name" value="CUTICULAR PROTEIN 47EF, ISOFORM C-RELATED"/>
    <property type="match status" value="1"/>
</dbReference>
<name>A0A5N5SVI8_9CRUS</name>
<keyword evidence="5" id="KW-1185">Reference proteome</keyword>
<keyword evidence="3" id="KW-0732">Signal</keyword>
<dbReference type="OrthoDB" id="6493579at2759"/>
<dbReference type="EMBL" id="SEYY01019673">
    <property type="protein sequence ID" value="KAB7498017.1"/>
    <property type="molecule type" value="Genomic_DNA"/>
</dbReference>